<dbReference type="EMBL" id="HE804045">
    <property type="protein sequence ID" value="CCH32782.1"/>
    <property type="molecule type" value="Genomic_DNA"/>
</dbReference>
<organism evidence="1 2">
    <name type="scientific">Saccharothrix espanaensis (strain ATCC 51144 / DSM 44229 / JCM 9112 / NBRC 15066 / NRRL 15764)</name>
    <dbReference type="NCBI Taxonomy" id="1179773"/>
    <lineage>
        <taxon>Bacteria</taxon>
        <taxon>Bacillati</taxon>
        <taxon>Actinomycetota</taxon>
        <taxon>Actinomycetes</taxon>
        <taxon>Pseudonocardiales</taxon>
        <taxon>Pseudonocardiaceae</taxon>
        <taxon>Saccharothrix</taxon>
    </lineage>
</organism>
<dbReference type="KEGG" id="sesp:BN6_55230"/>
<dbReference type="AlphaFoldDB" id="K0K5B6"/>
<evidence type="ECO:0000313" key="2">
    <source>
        <dbReference type="Proteomes" id="UP000006281"/>
    </source>
</evidence>
<dbReference type="STRING" id="1179773.BN6_55230"/>
<protein>
    <submittedName>
        <fullName evidence="1">Uncharacterized protein</fullName>
    </submittedName>
</protein>
<dbReference type="Proteomes" id="UP000006281">
    <property type="component" value="Chromosome"/>
</dbReference>
<evidence type="ECO:0000313" key="1">
    <source>
        <dbReference type="EMBL" id="CCH32782.1"/>
    </source>
</evidence>
<accession>K0K5B6</accession>
<keyword evidence="2" id="KW-1185">Reference proteome</keyword>
<name>K0K5B6_SACES</name>
<proteinExistence type="predicted"/>
<sequence length="81" mass="8484">MSNCHPPRDVSGSWGCPQSSVVCGELEADGRTVFGDGCDTEHWGGLDGFTLSGPGRRGVPLPPGLGGGSLWVRRGSCRQDR</sequence>
<gene>
    <name evidence="1" type="ordered locus">BN6_55230</name>
</gene>
<dbReference type="HOGENOM" id="CLU_2571797_0_0_11"/>
<reference evidence="1 2" key="1">
    <citation type="journal article" date="2012" name="BMC Genomics">
        <title>Complete genome sequence of Saccharothrix espanaensis DSM 44229T and comparison to the other completely sequenced Pseudonocardiaceae.</title>
        <authorList>
            <person name="Strobel T."/>
            <person name="Al-Dilaimi A."/>
            <person name="Blom J."/>
            <person name="Gessner A."/>
            <person name="Kalinowski J."/>
            <person name="Luzhetska M."/>
            <person name="Puhler A."/>
            <person name="Szczepanowski R."/>
            <person name="Bechthold A."/>
            <person name="Ruckert C."/>
        </authorList>
    </citation>
    <scope>NUCLEOTIDE SEQUENCE [LARGE SCALE GENOMIC DNA]</scope>
    <source>
        <strain evidence="2">ATCC 51144 / DSM 44229 / JCM 9112 / NBRC 15066 / NRRL 15764</strain>
    </source>
</reference>